<dbReference type="OrthoDB" id="17040at2759"/>
<accession>A0A388JTA1</accession>
<protein>
    <submittedName>
        <fullName evidence="2">Uncharacterized protein</fullName>
    </submittedName>
</protein>
<sequence length="490" mass="54820">MSYLRPLPSSPSPPSSVSSSAVEEDDDCLSPASPSLSRFPSDTPSPSPSPCVFSPNEFSASTCWRHVTTSRRSDKSTTRGSVRIFYASRSSSAPRECTRRRNFALRPIARRSYWLRHRLTGDFQYWESATCPPLLSSAEISARWIRYDIRLFEYRGGGGVSSWQRSGADGLRGMVTILSSPTASTPAGFTLELTWMRDSEHRTRRESVELLIIQARRTEVEGDLLGFVFGLVQPGHRQLIVRELTVPFAQLIDDLPVDIISQCDESPMSHVLQRRLTPYLQWSACLEEPGEDDSPPLRSEYLDPRGIINILFFQPRTVSEDEAIAVEEEEEEDEEEETPEEGSYNADVVSCCNDYFYGNDPPQPNQAPVGRWVPLGPAKTVGMFQNFYGDTNCMLKRDVFHKIGGFPEDFAYALEDWELLSRAVLAGYVLKTIPDPLYWHELSAAVLVQRYYYVSACSAVSCLVGLRACLQGRVPACAEGEGAGYKGGRE</sequence>
<evidence type="ECO:0000256" key="1">
    <source>
        <dbReference type="SAM" id="MobiDB-lite"/>
    </source>
</evidence>
<gene>
    <name evidence="2" type="ORF">CBR_g18623</name>
</gene>
<dbReference type="Gramene" id="GBG61028">
    <property type="protein sequence ID" value="GBG61028"/>
    <property type="gene ID" value="CBR_g18623"/>
</dbReference>
<keyword evidence="3" id="KW-1185">Reference proteome</keyword>
<organism evidence="2 3">
    <name type="scientific">Chara braunii</name>
    <name type="common">Braun's stonewort</name>
    <dbReference type="NCBI Taxonomy" id="69332"/>
    <lineage>
        <taxon>Eukaryota</taxon>
        <taxon>Viridiplantae</taxon>
        <taxon>Streptophyta</taxon>
        <taxon>Charophyceae</taxon>
        <taxon>Charales</taxon>
        <taxon>Characeae</taxon>
        <taxon>Chara</taxon>
    </lineage>
</organism>
<dbReference type="Proteomes" id="UP000265515">
    <property type="component" value="Unassembled WGS sequence"/>
</dbReference>
<dbReference type="Gene3D" id="3.90.550.10">
    <property type="entry name" value="Spore Coat Polysaccharide Biosynthesis Protein SpsA, Chain A"/>
    <property type="match status" value="1"/>
</dbReference>
<dbReference type="AlphaFoldDB" id="A0A388JTA1"/>
<name>A0A388JTA1_CHABU</name>
<proteinExistence type="predicted"/>
<dbReference type="EMBL" id="BFEA01000016">
    <property type="protein sequence ID" value="GBG61028.1"/>
    <property type="molecule type" value="Genomic_DNA"/>
</dbReference>
<evidence type="ECO:0000313" key="2">
    <source>
        <dbReference type="EMBL" id="GBG61028.1"/>
    </source>
</evidence>
<feature type="region of interest" description="Disordered" evidence="1">
    <location>
        <begin position="1"/>
        <end position="51"/>
    </location>
</feature>
<reference evidence="2 3" key="1">
    <citation type="journal article" date="2018" name="Cell">
        <title>The Chara Genome: Secondary Complexity and Implications for Plant Terrestrialization.</title>
        <authorList>
            <person name="Nishiyama T."/>
            <person name="Sakayama H."/>
            <person name="Vries J.D."/>
            <person name="Buschmann H."/>
            <person name="Saint-Marcoux D."/>
            <person name="Ullrich K.K."/>
            <person name="Haas F.B."/>
            <person name="Vanderstraeten L."/>
            <person name="Becker D."/>
            <person name="Lang D."/>
            <person name="Vosolsobe S."/>
            <person name="Rombauts S."/>
            <person name="Wilhelmsson P.K.I."/>
            <person name="Janitza P."/>
            <person name="Kern R."/>
            <person name="Heyl A."/>
            <person name="Rumpler F."/>
            <person name="Villalobos L.I.A.C."/>
            <person name="Clay J.M."/>
            <person name="Skokan R."/>
            <person name="Toyoda A."/>
            <person name="Suzuki Y."/>
            <person name="Kagoshima H."/>
            <person name="Schijlen E."/>
            <person name="Tajeshwar N."/>
            <person name="Catarino B."/>
            <person name="Hetherington A.J."/>
            <person name="Saltykova A."/>
            <person name="Bonnot C."/>
            <person name="Breuninger H."/>
            <person name="Symeonidi A."/>
            <person name="Radhakrishnan G.V."/>
            <person name="Van Nieuwerburgh F."/>
            <person name="Deforce D."/>
            <person name="Chang C."/>
            <person name="Karol K.G."/>
            <person name="Hedrich R."/>
            <person name="Ulvskov P."/>
            <person name="Glockner G."/>
            <person name="Delwiche C.F."/>
            <person name="Petrasek J."/>
            <person name="Van de Peer Y."/>
            <person name="Friml J."/>
            <person name="Beilby M."/>
            <person name="Dolan L."/>
            <person name="Kohara Y."/>
            <person name="Sugano S."/>
            <person name="Fujiyama A."/>
            <person name="Delaux P.-M."/>
            <person name="Quint M."/>
            <person name="TheiBen G."/>
            <person name="Hagemann M."/>
            <person name="Harholt J."/>
            <person name="Dunand C."/>
            <person name="Zachgo S."/>
            <person name="Langdale J."/>
            <person name="Maumus F."/>
            <person name="Straeten D.V.D."/>
            <person name="Gould S.B."/>
            <person name="Rensing S.A."/>
        </authorList>
    </citation>
    <scope>NUCLEOTIDE SEQUENCE [LARGE SCALE GENOMIC DNA]</scope>
    <source>
        <strain evidence="2 3">S276</strain>
    </source>
</reference>
<dbReference type="SUPFAM" id="SSF53448">
    <property type="entry name" value="Nucleotide-diphospho-sugar transferases"/>
    <property type="match status" value="1"/>
</dbReference>
<dbReference type="STRING" id="69332.A0A388JTA1"/>
<feature type="region of interest" description="Disordered" evidence="1">
    <location>
        <begin position="324"/>
        <end position="344"/>
    </location>
</feature>
<evidence type="ECO:0000313" key="3">
    <source>
        <dbReference type="Proteomes" id="UP000265515"/>
    </source>
</evidence>
<feature type="compositionally biased region" description="Acidic residues" evidence="1">
    <location>
        <begin position="324"/>
        <end position="340"/>
    </location>
</feature>
<comment type="caution">
    <text evidence="2">The sequence shown here is derived from an EMBL/GenBank/DDBJ whole genome shotgun (WGS) entry which is preliminary data.</text>
</comment>
<dbReference type="InterPro" id="IPR029044">
    <property type="entry name" value="Nucleotide-diphossugar_trans"/>
</dbReference>